<dbReference type="InterPro" id="IPR050367">
    <property type="entry name" value="APC_superfamily"/>
</dbReference>
<evidence type="ECO:0000313" key="8">
    <source>
        <dbReference type="EMBL" id="OBJ42238.1"/>
    </source>
</evidence>
<feature type="transmembrane region" description="Helical" evidence="6">
    <location>
        <begin position="92"/>
        <end position="115"/>
    </location>
</feature>
<feature type="transmembrane region" description="Helical" evidence="6">
    <location>
        <begin position="51"/>
        <end position="71"/>
    </location>
</feature>
<keyword evidence="3 6" id="KW-0812">Transmembrane</keyword>
<feature type="domain" description="Amino acid permease/ SLC12A" evidence="7">
    <location>
        <begin position="19"/>
        <end position="428"/>
    </location>
</feature>
<reference evidence="8 9" key="1">
    <citation type="submission" date="2016-06" db="EMBL/GenBank/DDBJ databases">
        <authorList>
            <person name="Kjaerup R.B."/>
            <person name="Dalgaard T.S."/>
            <person name="Juul-Madsen H.R."/>
        </authorList>
    </citation>
    <scope>NUCLEOTIDE SEQUENCE [LARGE SCALE GENOMIC DNA]</scope>
    <source>
        <strain evidence="8 9">1127319.6</strain>
    </source>
</reference>
<dbReference type="Gene3D" id="1.20.1740.10">
    <property type="entry name" value="Amino acid/polyamine transporter I"/>
    <property type="match status" value="1"/>
</dbReference>
<dbReference type="PIRSF" id="PIRSF006060">
    <property type="entry name" value="AA_transporter"/>
    <property type="match status" value="1"/>
</dbReference>
<dbReference type="GO" id="GO:0005886">
    <property type="term" value="C:plasma membrane"/>
    <property type="evidence" value="ECO:0007669"/>
    <property type="project" value="UniProtKB-SubCell"/>
</dbReference>
<evidence type="ECO:0000256" key="6">
    <source>
        <dbReference type="SAM" id="Phobius"/>
    </source>
</evidence>
<evidence type="ECO:0000256" key="3">
    <source>
        <dbReference type="ARBA" id="ARBA00022692"/>
    </source>
</evidence>
<accession>A0A1A3H3N5</accession>
<dbReference type="PANTHER" id="PTHR42770">
    <property type="entry name" value="AMINO ACID TRANSPORTER-RELATED"/>
    <property type="match status" value="1"/>
</dbReference>
<feature type="transmembrane region" description="Helical" evidence="6">
    <location>
        <begin position="158"/>
        <end position="178"/>
    </location>
</feature>
<feature type="transmembrane region" description="Helical" evidence="6">
    <location>
        <begin position="235"/>
        <end position="255"/>
    </location>
</feature>
<gene>
    <name evidence="8" type="ORF">A5630_21260</name>
</gene>
<feature type="transmembrane region" description="Helical" evidence="6">
    <location>
        <begin position="291"/>
        <end position="311"/>
    </location>
</feature>
<feature type="transmembrane region" description="Helical" evidence="6">
    <location>
        <begin position="198"/>
        <end position="223"/>
    </location>
</feature>
<feature type="transmembrane region" description="Helical" evidence="6">
    <location>
        <begin position="440"/>
        <end position="458"/>
    </location>
</feature>
<dbReference type="AlphaFoldDB" id="A0A1A3H3N5"/>
<dbReference type="GO" id="GO:0022857">
    <property type="term" value="F:transmembrane transporter activity"/>
    <property type="evidence" value="ECO:0007669"/>
    <property type="project" value="InterPro"/>
</dbReference>
<dbReference type="OrthoDB" id="137613at2"/>
<dbReference type="Pfam" id="PF00324">
    <property type="entry name" value="AA_permease"/>
    <property type="match status" value="1"/>
</dbReference>
<feature type="transmembrane region" description="Helical" evidence="6">
    <location>
        <begin position="127"/>
        <end position="146"/>
    </location>
</feature>
<dbReference type="Proteomes" id="UP000093898">
    <property type="component" value="Unassembled WGS sequence"/>
</dbReference>
<organism evidence="8 9">
    <name type="scientific">Mycolicibacterium mucogenicum</name>
    <name type="common">Mycobacterium mucogenicum</name>
    <dbReference type="NCBI Taxonomy" id="56689"/>
    <lineage>
        <taxon>Bacteria</taxon>
        <taxon>Bacillati</taxon>
        <taxon>Actinomycetota</taxon>
        <taxon>Actinomycetes</taxon>
        <taxon>Mycobacteriales</taxon>
        <taxon>Mycobacteriaceae</taxon>
        <taxon>Mycolicibacterium</taxon>
    </lineage>
</organism>
<evidence type="ECO:0000256" key="5">
    <source>
        <dbReference type="ARBA" id="ARBA00023136"/>
    </source>
</evidence>
<comment type="caution">
    <text evidence="8">The sequence shown here is derived from an EMBL/GenBank/DDBJ whole genome shotgun (WGS) entry which is preliminary data.</text>
</comment>
<evidence type="ECO:0000256" key="2">
    <source>
        <dbReference type="ARBA" id="ARBA00009523"/>
    </source>
</evidence>
<sequence length="487" mass="50408">MAESRQDGTLKRDSVGIAGIVFFVIAAAAPLAAAVATAPVVFSFGGFGSPLAYLAVGLILLLFSVGYGFMSHRVTSAAGLAAYVEYAFGRKAGVACGYVAMLSYGTFIMGLYGGFGFSASFVFKSTMGLSIPWLACAVVAWILVTFMGFRNVDLNVRVLGALIALEIAVLFAFDLMTVGSGGSGGISFEAFNPSHIDLGSGFGAAMLFAAVAYLGFEATAIYGEEAKSPQRTVAAATYVAVIVITAFYAVTMWSFSLAYGKNSVLDAAANNAGGFVLEIIPKFLGSWSSDVVSVLVLTSYFAAILALHNALSRYVMALGRAGGLPSVLGTTHARFRSPSTAGLVISGVTGAGVTVFALAGADPYLQLFSWFTGLGTLGIFVLQACATLAVIAYGRRIRSRAFWSSLLAPVLALIGLCGVIVLALRNWSLLSGANGVLAEVLPWLLPVVGIGGLVVAAMRSDALSGLARRETTDEESIAVDTTTTTTT</sequence>
<feature type="transmembrane region" description="Helical" evidence="6">
    <location>
        <begin position="406"/>
        <end position="428"/>
    </location>
</feature>
<dbReference type="PANTHER" id="PTHR42770:SF16">
    <property type="entry name" value="AMINO ACID PERMEASE"/>
    <property type="match status" value="1"/>
</dbReference>
<dbReference type="EMBL" id="LZLC01000107">
    <property type="protein sequence ID" value="OBJ42238.1"/>
    <property type="molecule type" value="Genomic_DNA"/>
</dbReference>
<evidence type="ECO:0000256" key="1">
    <source>
        <dbReference type="ARBA" id="ARBA00004141"/>
    </source>
</evidence>
<comment type="subcellular location">
    <subcellularLocation>
        <location evidence="1">Membrane</location>
        <topology evidence="1">Multi-pass membrane protein</topology>
    </subcellularLocation>
</comment>
<feature type="transmembrane region" description="Helical" evidence="6">
    <location>
        <begin position="341"/>
        <end position="361"/>
    </location>
</feature>
<evidence type="ECO:0000313" key="9">
    <source>
        <dbReference type="Proteomes" id="UP000093898"/>
    </source>
</evidence>
<feature type="transmembrane region" description="Helical" evidence="6">
    <location>
        <begin position="20"/>
        <end position="45"/>
    </location>
</feature>
<keyword evidence="4 6" id="KW-1133">Transmembrane helix</keyword>
<keyword evidence="5 6" id="KW-0472">Membrane</keyword>
<evidence type="ECO:0000259" key="7">
    <source>
        <dbReference type="Pfam" id="PF00324"/>
    </source>
</evidence>
<dbReference type="InterPro" id="IPR004841">
    <property type="entry name" value="AA-permease/SLC12A_dom"/>
</dbReference>
<feature type="transmembrane region" description="Helical" evidence="6">
    <location>
        <begin position="367"/>
        <end position="394"/>
    </location>
</feature>
<name>A0A1A3H3N5_MYCMU</name>
<evidence type="ECO:0000256" key="4">
    <source>
        <dbReference type="ARBA" id="ARBA00022989"/>
    </source>
</evidence>
<proteinExistence type="inferred from homology"/>
<dbReference type="RefSeq" id="WP_064981011.1">
    <property type="nucleotide sequence ID" value="NZ_LZLC01000107.1"/>
</dbReference>
<protein>
    <recommendedName>
        <fullName evidence="7">Amino acid permease/ SLC12A domain-containing protein</fullName>
    </recommendedName>
</protein>
<comment type="similarity">
    <text evidence="2">Belongs to the amino acid-polyamine-organocation (APC) superfamily.</text>
</comment>